<feature type="signal peptide" evidence="1">
    <location>
        <begin position="1"/>
        <end position="33"/>
    </location>
</feature>
<reference evidence="2 3" key="1">
    <citation type="submission" date="2018-12" db="EMBL/GenBank/DDBJ databases">
        <authorList>
            <consortium name="Pathogen Informatics"/>
        </authorList>
    </citation>
    <scope>NUCLEOTIDE SEQUENCE [LARGE SCALE GENOMIC DNA]</scope>
    <source>
        <strain evidence="2 3">NCTC9419</strain>
    </source>
</reference>
<dbReference type="AlphaFoldDB" id="A0A3S4FQW0"/>
<organism evidence="2 3">
    <name type="scientific">Serratia rubidaea</name>
    <name type="common">Serratia marinorubra</name>
    <dbReference type="NCBI Taxonomy" id="61652"/>
    <lineage>
        <taxon>Bacteria</taxon>
        <taxon>Pseudomonadati</taxon>
        <taxon>Pseudomonadota</taxon>
        <taxon>Gammaproteobacteria</taxon>
        <taxon>Enterobacterales</taxon>
        <taxon>Yersiniaceae</taxon>
        <taxon>Serratia</taxon>
    </lineage>
</organism>
<protein>
    <submittedName>
        <fullName evidence="2">Uncharacterized protein</fullName>
    </submittedName>
</protein>
<feature type="chain" id="PRO_5018787117" evidence="1">
    <location>
        <begin position="34"/>
        <end position="167"/>
    </location>
</feature>
<evidence type="ECO:0000256" key="1">
    <source>
        <dbReference type="SAM" id="SignalP"/>
    </source>
</evidence>
<dbReference type="RefSeq" id="WP_128143716.1">
    <property type="nucleotide sequence ID" value="NZ_CBIFXG010000031.1"/>
</dbReference>
<dbReference type="EMBL" id="LR134155">
    <property type="protein sequence ID" value="VEA69767.1"/>
    <property type="molecule type" value="Genomic_DNA"/>
</dbReference>
<keyword evidence="1" id="KW-0732">Signal</keyword>
<evidence type="ECO:0000313" key="3">
    <source>
        <dbReference type="Proteomes" id="UP000271603"/>
    </source>
</evidence>
<accession>A0A3S4FQW0</accession>
<proteinExistence type="predicted"/>
<dbReference type="Proteomes" id="UP000271603">
    <property type="component" value="Chromosome"/>
</dbReference>
<evidence type="ECO:0000313" key="2">
    <source>
        <dbReference type="EMBL" id="VEA69767.1"/>
    </source>
</evidence>
<sequence length="167" mass="18765">MKNILGKGRRLSLFAAAASILCASALTPATSLAQSKFNLSGFLQQNPDFKPGAANWSAEGLMPGMSYYVKTYTDNGLILVKLSLEKYSKFGNHSVLHQCERIGEKYIRCGFSYQPYSAGSRPVSYRVTYMRTEPSYYPNILRCSVDGYFNYGYKECVTKNDWRGLLN</sequence>
<name>A0A3S4FQW0_SERRU</name>
<gene>
    <name evidence="2" type="ORF">NCTC9419_01254</name>
</gene>